<keyword evidence="2" id="KW-1185">Reference proteome</keyword>
<accession>A0ABS5K5M0</accession>
<dbReference type="RefSeq" id="WP_212225050.1">
    <property type="nucleotide sequence ID" value="NZ_JAGUCN010000002.1"/>
</dbReference>
<organism evidence="1 2">
    <name type="scientific">Carboxylicivirga mesophila</name>
    <dbReference type="NCBI Taxonomy" id="1166478"/>
    <lineage>
        <taxon>Bacteria</taxon>
        <taxon>Pseudomonadati</taxon>
        <taxon>Bacteroidota</taxon>
        <taxon>Bacteroidia</taxon>
        <taxon>Marinilabiliales</taxon>
        <taxon>Marinilabiliaceae</taxon>
        <taxon>Carboxylicivirga</taxon>
    </lineage>
</organism>
<proteinExistence type="predicted"/>
<sequence length="327" mass="39268">MERQSIDTIVINIINGKKENLVTSKMFFDVLHWSFIHERKFLNEELRETGIEREIESLEAILKAEKEDEAIDFYYNQLNRYLSYHFFEDGNFQHRIIGHFKKIKIDKATKKRMRQLAEKTRKKYGQATTPEQFTEIICREMVKDSKDLNKKSGLNLRARFDRMLYGYQLKSDENSVNFYIALKEFKSFLEGELYKPEVIIPERIKVYQSKEEIVKYFNRLTIINKEEGEFEGEQILSKEDVDKVLSFAFEGFEQLTNYEKVFVKCTNESLKRFIREFYDIEKTKCLDVKAYDYYSLLKDAFLNFENWSLSTVKGKFSNPRPMKYPFR</sequence>
<comment type="caution">
    <text evidence="1">The sequence shown here is derived from an EMBL/GenBank/DDBJ whole genome shotgun (WGS) entry which is preliminary data.</text>
</comment>
<gene>
    <name evidence="1" type="ORF">KEM09_02580</name>
</gene>
<protein>
    <recommendedName>
        <fullName evidence="3">Phage integrase SAM-like domain-containing protein</fullName>
    </recommendedName>
</protein>
<name>A0ABS5K5M0_9BACT</name>
<dbReference type="EMBL" id="JAGUCN010000002">
    <property type="protein sequence ID" value="MBS2210265.1"/>
    <property type="molecule type" value="Genomic_DNA"/>
</dbReference>
<evidence type="ECO:0000313" key="1">
    <source>
        <dbReference type="EMBL" id="MBS2210265.1"/>
    </source>
</evidence>
<evidence type="ECO:0000313" key="2">
    <source>
        <dbReference type="Proteomes" id="UP000721861"/>
    </source>
</evidence>
<dbReference type="Proteomes" id="UP000721861">
    <property type="component" value="Unassembled WGS sequence"/>
</dbReference>
<reference evidence="1 2" key="1">
    <citation type="journal article" date="2014" name="Int. J. Syst. Evol. Microbiol.">
        <title>Carboxylicivirga gen. nov. in the family Marinilabiliaceae with two novel species, Carboxylicivirga mesophila sp. nov. and Carboxylicivirga taeanensis sp. nov., and reclassification of Cytophaga fermentans as Saccharicrinis fermentans gen. nov., comb. nov.</title>
        <authorList>
            <person name="Yang S.H."/>
            <person name="Seo H.S."/>
            <person name="Woo J.H."/>
            <person name="Oh H.M."/>
            <person name="Jang H."/>
            <person name="Lee J.H."/>
            <person name="Kim S.J."/>
            <person name="Kwon K.K."/>
        </authorList>
    </citation>
    <scope>NUCLEOTIDE SEQUENCE [LARGE SCALE GENOMIC DNA]</scope>
    <source>
        <strain evidence="1 2">JCM 18290</strain>
    </source>
</reference>
<evidence type="ECO:0008006" key="3">
    <source>
        <dbReference type="Google" id="ProtNLM"/>
    </source>
</evidence>